<evidence type="ECO:0000313" key="4">
    <source>
        <dbReference type="Proteomes" id="UP001448207"/>
    </source>
</evidence>
<dbReference type="SMART" id="SM00151">
    <property type="entry name" value="SWIB"/>
    <property type="match status" value="1"/>
</dbReference>
<dbReference type="InterPro" id="IPR019835">
    <property type="entry name" value="SWIB_domain"/>
</dbReference>
<dbReference type="CDD" id="cd10567">
    <property type="entry name" value="SWIB-MDM2_like"/>
    <property type="match status" value="1"/>
</dbReference>
<feature type="compositionally biased region" description="Basic residues" evidence="1">
    <location>
        <begin position="53"/>
        <end position="64"/>
    </location>
</feature>
<dbReference type="PROSITE" id="PS51925">
    <property type="entry name" value="SWIB_MDM2"/>
    <property type="match status" value="1"/>
</dbReference>
<dbReference type="EMBL" id="JBCLYO010000001">
    <property type="protein sequence ID" value="KAL0097832.1"/>
    <property type="molecule type" value="Genomic_DNA"/>
</dbReference>
<dbReference type="Proteomes" id="UP001448207">
    <property type="component" value="Unassembled WGS sequence"/>
</dbReference>
<dbReference type="InterPro" id="IPR003121">
    <property type="entry name" value="SWIB_MDM2_domain"/>
</dbReference>
<keyword evidence="4" id="KW-1185">Reference proteome</keyword>
<dbReference type="Pfam" id="PF02201">
    <property type="entry name" value="SWIB"/>
    <property type="match status" value="1"/>
</dbReference>
<proteinExistence type="predicted"/>
<accession>A0ABR3BHK3</accession>
<gene>
    <name evidence="3" type="ORF">J3Q64DRAFT_1629935</name>
</gene>
<organism evidence="3 4">
    <name type="scientific">Phycomyces blakesleeanus</name>
    <dbReference type="NCBI Taxonomy" id="4837"/>
    <lineage>
        <taxon>Eukaryota</taxon>
        <taxon>Fungi</taxon>
        <taxon>Fungi incertae sedis</taxon>
        <taxon>Mucoromycota</taxon>
        <taxon>Mucoromycotina</taxon>
        <taxon>Mucoromycetes</taxon>
        <taxon>Mucorales</taxon>
        <taxon>Phycomycetaceae</taxon>
        <taxon>Phycomyces</taxon>
    </lineage>
</organism>
<feature type="region of interest" description="Disordered" evidence="1">
    <location>
        <begin position="1"/>
        <end position="92"/>
    </location>
</feature>
<evidence type="ECO:0000313" key="3">
    <source>
        <dbReference type="EMBL" id="KAL0097832.1"/>
    </source>
</evidence>
<protein>
    <submittedName>
        <fullName evidence="3">SWIB/MDM2 domain-containing protein</fullName>
    </submittedName>
</protein>
<feature type="domain" description="DM2" evidence="2">
    <location>
        <begin position="82"/>
        <end position="160"/>
    </location>
</feature>
<comment type="caution">
    <text evidence="3">The sequence shown here is derived from an EMBL/GenBank/DDBJ whole genome shotgun (WGS) entry which is preliminary data.</text>
</comment>
<dbReference type="InterPro" id="IPR036885">
    <property type="entry name" value="SWIB_MDM2_dom_sf"/>
</dbReference>
<sequence length="215" mass="24243">MQNSPHTAHSPSPYPTPRSPSHVIDTSHDPPRTKRAYKRKTEDGTTSVDPKVKPKKPRVKRKPKPKDPEDANAPPKPKRKTGLNKPLIPSPALSAVLGGDTELSRPEIVKKLWFYIKSNELQDPVDRRFILCDHKLRSLFGQDRINSFRMNRDLSAHLTNTTIDTHSQFDFKSKDEFCLGVLFDQKNDLVPVVCVSPTGTADTPDVMTPMEGYHV</sequence>
<dbReference type="SUPFAM" id="SSF47592">
    <property type="entry name" value="SWIB/MDM2 domain"/>
    <property type="match status" value="1"/>
</dbReference>
<dbReference type="PANTHER" id="PTHR13844">
    <property type="entry name" value="SWI/SNF-RELATED MATRIX-ASSOCIATED ACTIN-DEPENDENT REGULATOR OF CHROMATIN SUBFAMILY D"/>
    <property type="match status" value="1"/>
</dbReference>
<name>A0ABR3BHK3_PHYBL</name>
<dbReference type="Gene3D" id="1.10.245.10">
    <property type="entry name" value="SWIB/MDM2 domain"/>
    <property type="match status" value="1"/>
</dbReference>
<evidence type="ECO:0000256" key="1">
    <source>
        <dbReference type="SAM" id="MobiDB-lite"/>
    </source>
</evidence>
<evidence type="ECO:0000259" key="2">
    <source>
        <dbReference type="PROSITE" id="PS51925"/>
    </source>
</evidence>
<reference evidence="3 4" key="1">
    <citation type="submission" date="2024-04" db="EMBL/GenBank/DDBJ databases">
        <title>Symmetric and asymmetric DNA N6-adenine methylation regulates different biological responses in Mucorales.</title>
        <authorList>
            <consortium name="Lawrence Berkeley National Laboratory"/>
            <person name="Lax C."/>
            <person name="Mondo S.J."/>
            <person name="Osorio-Concepcion M."/>
            <person name="Muszewska A."/>
            <person name="Corrochano-Luque M."/>
            <person name="Gutierrez G."/>
            <person name="Riley R."/>
            <person name="Lipzen A."/>
            <person name="Guo J."/>
            <person name="Hundley H."/>
            <person name="Amirebrahimi M."/>
            <person name="Ng V."/>
            <person name="Lorenzo-Gutierrez D."/>
            <person name="Binder U."/>
            <person name="Yang J."/>
            <person name="Song Y."/>
            <person name="Canovas D."/>
            <person name="Navarro E."/>
            <person name="Freitag M."/>
            <person name="Gabaldon T."/>
            <person name="Grigoriev I.V."/>
            <person name="Corrochano L.M."/>
            <person name="Nicolas F.E."/>
            <person name="Garre V."/>
        </authorList>
    </citation>
    <scope>NUCLEOTIDE SEQUENCE [LARGE SCALE GENOMIC DNA]</scope>
    <source>
        <strain evidence="3 4">L51</strain>
    </source>
</reference>